<dbReference type="AlphaFoldDB" id="A0A318QK58"/>
<accession>A0A318QK58</accession>
<dbReference type="EMBL" id="NOXG01000006">
    <property type="protein sequence ID" value="PYD75679.1"/>
    <property type="molecule type" value="Genomic_DNA"/>
</dbReference>
<proteinExistence type="predicted"/>
<gene>
    <name evidence="1" type="ORF">CFR71_07665</name>
</gene>
<dbReference type="Proteomes" id="UP000247609">
    <property type="component" value="Unassembled WGS sequence"/>
</dbReference>
<evidence type="ECO:0000313" key="2">
    <source>
        <dbReference type="Proteomes" id="UP000247609"/>
    </source>
</evidence>
<protein>
    <submittedName>
        <fullName evidence="1">Uncharacterized protein</fullName>
    </submittedName>
</protein>
<sequence length="77" mass="9111">MVKLFSKSFERRRLFEKRRHPKTFIIFINGLFSDDMATERVSRACRPSILNSGRMDRNLCKHVPRPQKDCPSSARRS</sequence>
<evidence type="ECO:0000313" key="1">
    <source>
        <dbReference type="EMBL" id="PYD75679.1"/>
    </source>
</evidence>
<comment type="caution">
    <text evidence="1">The sequence shown here is derived from an EMBL/GenBank/DDBJ whole genome shotgun (WGS) entry which is preliminary data.</text>
</comment>
<organism evidence="1 2">
    <name type="scientific">Novacetimonas pomaceti</name>
    <dbReference type="NCBI Taxonomy" id="2021998"/>
    <lineage>
        <taxon>Bacteria</taxon>
        <taxon>Pseudomonadati</taxon>
        <taxon>Pseudomonadota</taxon>
        <taxon>Alphaproteobacteria</taxon>
        <taxon>Acetobacterales</taxon>
        <taxon>Acetobacteraceae</taxon>
        <taxon>Novacetimonas</taxon>
    </lineage>
</organism>
<name>A0A318QK58_9PROT</name>
<reference evidence="1 2" key="1">
    <citation type="submission" date="2017-07" db="EMBL/GenBank/DDBJ databases">
        <title>A draft genome sequence of Komagataeibacter sp. T5K1.</title>
        <authorList>
            <person name="Skraban J."/>
            <person name="Cleenwerck I."/>
            <person name="Vandamme P."/>
            <person name="Trcek J."/>
        </authorList>
    </citation>
    <scope>NUCLEOTIDE SEQUENCE [LARGE SCALE GENOMIC DNA]</scope>
    <source>
        <strain evidence="1 2">T5K1</strain>
    </source>
</reference>